<evidence type="ECO:0000256" key="3">
    <source>
        <dbReference type="ARBA" id="ARBA00023125"/>
    </source>
</evidence>
<dbReference type="Proteomes" id="UP000237025">
    <property type="component" value="Unassembled WGS sequence"/>
</dbReference>
<evidence type="ECO:0000313" key="7">
    <source>
        <dbReference type="Proteomes" id="UP000237025"/>
    </source>
</evidence>
<dbReference type="SUPFAM" id="SSF53850">
    <property type="entry name" value="Periplasmic binding protein-like II"/>
    <property type="match status" value="1"/>
</dbReference>
<evidence type="ECO:0000259" key="5">
    <source>
        <dbReference type="PROSITE" id="PS50931"/>
    </source>
</evidence>
<keyword evidence="2" id="KW-0805">Transcription regulation</keyword>
<dbReference type="PANTHER" id="PTHR30346">
    <property type="entry name" value="TRANSCRIPTIONAL DUAL REGULATOR HCAR-RELATED"/>
    <property type="match status" value="1"/>
</dbReference>
<dbReference type="CDD" id="cd08414">
    <property type="entry name" value="PBP2_LTTR_aromatics_like"/>
    <property type="match status" value="1"/>
</dbReference>
<evidence type="ECO:0000256" key="4">
    <source>
        <dbReference type="ARBA" id="ARBA00023163"/>
    </source>
</evidence>
<dbReference type="PRINTS" id="PR00039">
    <property type="entry name" value="HTHLYSR"/>
</dbReference>
<keyword evidence="7" id="KW-1185">Reference proteome</keyword>
<proteinExistence type="inferred from homology"/>
<comment type="similarity">
    <text evidence="1">Belongs to the LysR transcriptional regulatory family.</text>
</comment>
<name>A0ABX5A7Y8_9ENTR</name>
<dbReference type="InterPro" id="IPR005119">
    <property type="entry name" value="LysR_subst-bd"/>
</dbReference>
<organism evidence="6 7">
    <name type="scientific">Lelliottia aquatilis</name>
    <dbReference type="NCBI Taxonomy" id="2080838"/>
    <lineage>
        <taxon>Bacteria</taxon>
        <taxon>Pseudomonadati</taxon>
        <taxon>Pseudomonadota</taxon>
        <taxon>Gammaproteobacteria</taxon>
        <taxon>Enterobacterales</taxon>
        <taxon>Enterobacteriaceae</taxon>
        <taxon>Lelliottia</taxon>
    </lineage>
</organism>
<dbReference type="RefSeq" id="WP_103948963.1">
    <property type="nucleotide sequence ID" value="NZ_PQVT01000001.1"/>
</dbReference>
<dbReference type="PANTHER" id="PTHR30346:SF28">
    <property type="entry name" value="HTH-TYPE TRANSCRIPTIONAL REGULATOR CYNR"/>
    <property type="match status" value="1"/>
</dbReference>
<dbReference type="InterPro" id="IPR000847">
    <property type="entry name" value="LysR_HTH_N"/>
</dbReference>
<evidence type="ECO:0000256" key="2">
    <source>
        <dbReference type="ARBA" id="ARBA00023015"/>
    </source>
</evidence>
<accession>A0ABX5A7Y8</accession>
<dbReference type="EMBL" id="PQVW01000001">
    <property type="protein sequence ID" value="POZ33787.1"/>
    <property type="molecule type" value="Genomic_DNA"/>
</dbReference>
<sequence length="294" mass="32487">MDLRQLRYFLAVAQEKHFGRAAQTLNIVQPALSMQIRALEEELGGALFVRTSRSVELTEAGKLFQAEAQRTLDQAEFARRSVERSLRGETGTVRIGFAGNAIFSGQLMQDLRFFRKQYPDVEITLKEIPPQQQVEAILAGQQDIGYTPDHSKTLTDGINVKRIGEWAFLVALSNEHPLAEHPYFTFEMLSGEPLILYDAHDTHEKLYLLLSQKLKSALRVAHRSDSSLSVLALAAAGLGIVLVPEPLKQVNIPGLVYRSLSASELTANLLMISRSDETNGAVSAFLALKSQGQG</sequence>
<dbReference type="SUPFAM" id="SSF46785">
    <property type="entry name" value="Winged helix' DNA-binding domain"/>
    <property type="match status" value="1"/>
</dbReference>
<dbReference type="Gene3D" id="3.40.190.10">
    <property type="entry name" value="Periplasmic binding protein-like II"/>
    <property type="match status" value="2"/>
</dbReference>
<dbReference type="Pfam" id="PF03466">
    <property type="entry name" value="LysR_substrate"/>
    <property type="match status" value="1"/>
</dbReference>
<comment type="caution">
    <text evidence="6">The sequence shown here is derived from an EMBL/GenBank/DDBJ whole genome shotgun (WGS) entry which is preliminary data.</text>
</comment>
<protein>
    <submittedName>
        <fullName evidence="6">LysR family transcriptional regulator</fullName>
    </submittedName>
</protein>
<evidence type="ECO:0000313" key="6">
    <source>
        <dbReference type="EMBL" id="POZ33787.1"/>
    </source>
</evidence>
<keyword evidence="3" id="KW-0238">DNA-binding</keyword>
<dbReference type="Gene3D" id="1.10.10.10">
    <property type="entry name" value="Winged helix-like DNA-binding domain superfamily/Winged helix DNA-binding domain"/>
    <property type="match status" value="1"/>
</dbReference>
<evidence type="ECO:0000256" key="1">
    <source>
        <dbReference type="ARBA" id="ARBA00009437"/>
    </source>
</evidence>
<reference evidence="6 7" key="1">
    <citation type="submission" date="2018-02" db="EMBL/GenBank/DDBJ databases">
        <title>Lelliotia aquatilis sp. nov., isolated from drinking water.</title>
        <authorList>
            <person name="Kaempfer P."/>
            <person name="Glaeser S."/>
            <person name="Exner M."/>
            <person name="Doijad S."/>
            <person name="Chakraborty T."/>
        </authorList>
    </citation>
    <scope>NUCLEOTIDE SEQUENCE [LARGE SCALE GENOMIC DNA]</scope>
    <source>
        <strain evidence="6 7">6331-17</strain>
    </source>
</reference>
<gene>
    <name evidence="6" type="ORF">C3712_01395</name>
</gene>
<dbReference type="InterPro" id="IPR036390">
    <property type="entry name" value="WH_DNA-bd_sf"/>
</dbReference>
<dbReference type="PROSITE" id="PS50931">
    <property type="entry name" value="HTH_LYSR"/>
    <property type="match status" value="1"/>
</dbReference>
<keyword evidence="4" id="KW-0804">Transcription</keyword>
<dbReference type="InterPro" id="IPR036388">
    <property type="entry name" value="WH-like_DNA-bd_sf"/>
</dbReference>
<dbReference type="Pfam" id="PF00126">
    <property type="entry name" value="HTH_1"/>
    <property type="match status" value="1"/>
</dbReference>
<feature type="domain" description="HTH lysR-type" evidence="5">
    <location>
        <begin position="1"/>
        <end position="58"/>
    </location>
</feature>